<dbReference type="Gene3D" id="2.40.170.20">
    <property type="entry name" value="TonB-dependent receptor, beta-barrel domain"/>
    <property type="match status" value="1"/>
</dbReference>
<dbReference type="GO" id="GO:0044718">
    <property type="term" value="P:siderophore transmembrane transport"/>
    <property type="evidence" value="ECO:0007669"/>
    <property type="project" value="TreeGrafter"/>
</dbReference>
<comment type="similarity">
    <text evidence="8">Belongs to the TonB-dependent receptor family.</text>
</comment>
<keyword evidence="2 8" id="KW-0813">Transport</keyword>
<dbReference type="EMBL" id="CP014263">
    <property type="protein sequence ID" value="AQG81842.1"/>
    <property type="molecule type" value="Genomic_DNA"/>
</dbReference>
<dbReference type="Pfam" id="PF13715">
    <property type="entry name" value="CarbopepD_reg_2"/>
    <property type="match status" value="1"/>
</dbReference>
<keyword evidence="4 8" id="KW-0812">Transmembrane</keyword>
<evidence type="ECO:0000259" key="11">
    <source>
        <dbReference type="Pfam" id="PF07715"/>
    </source>
</evidence>
<keyword evidence="5 10" id="KW-0732">Signal</keyword>
<evidence type="ECO:0000256" key="4">
    <source>
        <dbReference type="ARBA" id="ARBA00022692"/>
    </source>
</evidence>
<name>A0A1P9X2I8_9BACT</name>
<organism evidence="12 13">
    <name type="scientific">Spirosoma montaniterrae</name>
    <dbReference type="NCBI Taxonomy" id="1178516"/>
    <lineage>
        <taxon>Bacteria</taxon>
        <taxon>Pseudomonadati</taxon>
        <taxon>Bacteroidota</taxon>
        <taxon>Cytophagia</taxon>
        <taxon>Cytophagales</taxon>
        <taxon>Cytophagaceae</taxon>
        <taxon>Spirosoma</taxon>
    </lineage>
</organism>
<proteinExistence type="inferred from homology"/>
<reference evidence="12 13" key="1">
    <citation type="submission" date="2016-01" db="EMBL/GenBank/DDBJ databases">
        <authorList>
            <person name="Oliw E.H."/>
        </authorList>
    </citation>
    <scope>NUCLEOTIDE SEQUENCE [LARGE SCALE GENOMIC DNA]</scope>
    <source>
        <strain evidence="12 13">DY10</strain>
    </source>
</reference>
<dbReference type="Proteomes" id="UP000187941">
    <property type="component" value="Chromosome"/>
</dbReference>
<dbReference type="SUPFAM" id="SSF49464">
    <property type="entry name" value="Carboxypeptidase regulatory domain-like"/>
    <property type="match status" value="1"/>
</dbReference>
<evidence type="ECO:0000256" key="6">
    <source>
        <dbReference type="ARBA" id="ARBA00023136"/>
    </source>
</evidence>
<feature type="chain" id="PRO_5012049305" evidence="10">
    <location>
        <begin position="27"/>
        <end position="1015"/>
    </location>
</feature>
<dbReference type="InterPro" id="IPR023997">
    <property type="entry name" value="TonB-dep_OMP_SusC/RagA_CS"/>
</dbReference>
<feature type="signal peptide" evidence="10">
    <location>
        <begin position="1"/>
        <end position="26"/>
    </location>
</feature>
<comment type="subcellular location">
    <subcellularLocation>
        <location evidence="1 8">Cell outer membrane</location>
        <topology evidence="1 8">Multi-pass membrane protein</topology>
    </subcellularLocation>
</comment>
<dbReference type="AlphaFoldDB" id="A0A1P9X2I8"/>
<evidence type="ECO:0000313" key="12">
    <source>
        <dbReference type="EMBL" id="AQG81842.1"/>
    </source>
</evidence>
<evidence type="ECO:0000256" key="1">
    <source>
        <dbReference type="ARBA" id="ARBA00004571"/>
    </source>
</evidence>
<accession>A0A1P9X2I8</accession>
<dbReference type="PANTHER" id="PTHR30069:SF29">
    <property type="entry name" value="HEMOGLOBIN AND HEMOGLOBIN-HAPTOGLOBIN-BINDING PROTEIN 1-RELATED"/>
    <property type="match status" value="1"/>
</dbReference>
<dbReference type="GO" id="GO:0015344">
    <property type="term" value="F:siderophore uptake transmembrane transporter activity"/>
    <property type="evidence" value="ECO:0007669"/>
    <property type="project" value="TreeGrafter"/>
</dbReference>
<feature type="domain" description="TonB-dependent receptor plug" evidence="11">
    <location>
        <begin position="122"/>
        <end position="253"/>
    </location>
</feature>
<dbReference type="InterPro" id="IPR023996">
    <property type="entry name" value="TonB-dep_OMP_SusC/RagA"/>
</dbReference>
<dbReference type="SUPFAM" id="SSF56935">
    <property type="entry name" value="Porins"/>
    <property type="match status" value="1"/>
</dbReference>
<keyword evidence="3 8" id="KW-1134">Transmembrane beta strand</keyword>
<evidence type="ECO:0000256" key="2">
    <source>
        <dbReference type="ARBA" id="ARBA00022448"/>
    </source>
</evidence>
<keyword evidence="13" id="KW-1185">Reference proteome</keyword>
<dbReference type="InterPro" id="IPR012910">
    <property type="entry name" value="Plug_dom"/>
</dbReference>
<evidence type="ECO:0000256" key="5">
    <source>
        <dbReference type="ARBA" id="ARBA00022729"/>
    </source>
</evidence>
<dbReference type="KEGG" id="smon:AWR27_22575"/>
<dbReference type="PROSITE" id="PS52016">
    <property type="entry name" value="TONB_DEPENDENT_REC_3"/>
    <property type="match status" value="1"/>
</dbReference>
<sequence length="1015" mass="111147">MVHFDKQQLRWFVCLLGLLSSSAALAQYSIRGKVTDPSGQALPGVNLAIKGTNIGSVTDANGTFQITTRQNGPATLVFSAVGFTTRSVDVRGATTLDVSLTETINNLEEVVVTGLASSIKRSNLANAVSTISAQQLLGTTQIQTTDNALYGKLPGVNINTNGGAPGGGTSVQLRGISSLVGASQPLYIVDGVYINNNTNRSGRGTVTGASAIENQDDASNRLSDINPNDIENIEVLKGPSAAAIYGTRANAGVIIITTKRGTSGRTKVSFAQDYGAAIPQRLLGVDNWSEAKIRTFFPAARQQTELDRFRAANGQTWDYEKYFYGNTAPLSNTRLGISGGNERTKFFVSGAITDEKGIIRRTGFKRYSIRANVDQKITNDITLSVGSNYINSVTDRGFTGNQNNTGASIGYNIAYVPNYFNLFADPTTGRYPDNPYFAENPVAVTERGINNSRVNRFIQSFNLTANIYKSEQSLLKFVAQGGLDFTQNTTQVYLPEDLQFQRAQGNPGDVIWGKTENVNTNLQGALVYNWNIGKVNLNSQVGMVRLFFREDRLLTRARGLVGGQVNLRQSQIQEIFDQRFQNVTDIGWFAQQEANWDDKVIATVGIRGDKSTLIGNANQFFYFPKASLAVNVGNFDFFRNSAIGNVFSQFKPRIAYGETAGVPNFGATFSALNPQVVGGILGSVASTALGEVNILPERASELEMGLDFGLFNNRIQVEATYYDKETRDNIQNLALSPASGFATVPSNLARLSNKGWELSLGATPVQTENLRWSTRVLWWQNRILLRQLGIPAYNAGAFGTTLGTFLYQEGFSPTTIVGTRPQRRLPDGTPDPNDTPLLTDGIRTGAFRLGDNQPRFQMSWQNEINFFKYFDLNFLWHWKEGGDNINLTQFLSDSGGTTPGWFNGADVPNGVPEGRRRGIPPHNGADRWVQDASYVRLREVALYYTVPTTALSKVFNNKISRVRIGASAQNPLTFTNYFGYDPETSTFGIQAVASGVDIAPYPTQRRFFGHLVVEF</sequence>
<dbReference type="GO" id="GO:0009279">
    <property type="term" value="C:cell outer membrane"/>
    <property type="evidence" value="ECO:0007669"/>
    <property type="project" value="UniProtKB-SubCell"/>
</dbReference>
<dbReference type="RefSeq" id="WP_077133320.1">
    <property type="nucleotide sequence ID" value="NZ_CP014263.1"/>
</dbReference>
<evidence type="ECO:0000256" key="9">
    <source>
        <dbReference type="SAM" id="MobiDB-lite"/>
    </source>
</evidence>
<evidence type="ECO:0000256" key="8">
    <source>
        <dbReference type="PROSITE-ProRule" id="PRU01360"/>
    </source>
</evidence>
<dbReference type="Gene3D" id="2.60.40.1120">
    <property type="entry name" value="Carboxypeptidase-like, regulatory domain"/>
    <property type="match status" value="1"/>
</dbReference>
<dbReference type="NCBIfam" id="TIGR04056">
    <property type="entry name" value="OMP_RagA_SusC"/>
    <property type="match status" value="1"/>
</dbReference>
<dbReference type="PANTHER" id="PTHR30069">
    <property type="entry name" value="TONB-DEPENDENT OUTER MEMBRANE RECEPTOR"/>
    <property type="match status" value="1"/>
</dbReference>
<evidence type="ECO:0000256" key="7">
    <source>
        <dbReference type="ARBA" id="ARBA00023237"/>
    </source>
</evidence>
<feature type="region of interest" description="Disordered" evidence="9">
    <location>
        <begin position="817"/>
        <end position="837"/>
    </location>
</feature>
<dbReference type="STRING" id="1178516.AWR27_22575"/>
<evidence type="ECO:0000313" key="13">
    <source>
        <dbReference type="Proteomes" id="UP000187941"/>
    </source>
</evidence>
<dbReference type="Pfam" id="PF07715">
    <property type="entry name" value="Plug"/>
    <property type="match status" value="1"/>
</dbReference>
<evidence type="ECO:0000256" key="3">
    <source>
        <dbReference type="ARBA" id="ARBA00022452"/>
    </source>
</evidence>
<dbReference type="InterPro" id="IPR037066">
    <property type="entry name" value="Plug_dom_sf"/>
</dbReference>
<dbReference type="NCBIfam" id="TIGR04057">
    <property type="entry name" value="SusC_RagA_signa"/>
    <property type="match status" value="1"/>
</dbReference>
<evidence type="ECO:0000256" key="10">
    <source>
        <dbReference type="SAM" id="SignalP"/>
    </source>
</evidence>
<dbReference type="InterPro" id="IPR008969">
    <property type="entry name" value="CarboxyPept-like_regulatory"/>
</dbReference>
<gene>
    <name evidence="12" type="ORF">AWR27_22575</name>
</gene>
<dbReference type="InterPro" id="IPR039426">
    <property type="entry name" value="TonB-dep_rcpt-like"/>
</dbReference>
<dbReference type="InterPro" id="IPR036942">
    <property type="entry name" value="Beta-barrel_TonB_sf"/>
</dbReference>
<keyword evidence="6 8" id="KW-0472">Membrane</keyword>
<dbReference type="OrthoDB" id="9768177at2"/>
<keyword evidence="7 8" id="KW-0998">Cell outer membrane</keyword>
<protein>
    <submittedName>
        <fullName evidence="12">SusC/RagA family TonB-linked outer membrane protein</fullName>
    </submittedName>
</protein>
<dbReference type="Gene3D" id="2.170.130.10">
    <property type="entry name" value="TonB-dependent receptor, plug domain"/>
    <property type="match status" value="1"/>
</dbReference>